<gene>
    <name evidence="1" type="ORF">SAMN05660748_2371</name>
</gene>
<dbReference type="EMBL" id="OBQI01000003">
    <property type="protein sequence ID" value="SOC49640.1"/>
    <property type="molecule type" value="Genomic_DNA"/>
</dbReference>
<dbReference type="Proteomes" id="UP000219435">
    <property type="component" value="Unassembled WGS sequence"/>
</dbReference>
<accession>A0A285V6F3</accession>
<organism evidence="1 2">
    <name type="scientific">Blastococcus aggregatus</name>
    <dbReference type="NCBI Taxonomy" id="38502"/>
    <lineage>
        <taxon>Bacteria</taxon>
        <taxon>Bacillati</taxon>
        <taxon>Actinomycetota</taxon>
        <taxon>Actinomycetes</taxon>
        <taxon>Geodermatophilales</taxon>
        <taxon>Geodermatophilaceae</taxon>
        <taxon>Blastococcus</taxon>
    </lineage>
</organism>
<dbReference type="AlphaFoldDB" id="A0A285V6F3"/>
<reference evidence="2" key="1">
    <citation type="submission" date="2017-08" db="EMBL/GenBank/DDBJ databases">
        <authorList>
            <person name="Varghese N."/>
            <person name="Submissions S."/>
        </authorList>
    </citation>
    <scope>NUCLEOTIDE SEQUENCE [LARGE SCALE GENOMIC DNA]</scope>
    <source>
        <strain evidence="2">DSM 4725</strain>
    </source>
</reference>
<evidence type="ECO:0000313" key="1">
    <source>
        <dbReference type="EMBL" id="SOC49640.1"/>
    </source>
</evidence>
<proteinExistence type="predicted"/>
<keyword evidence="2" id="KW-1185">Reference proteome</keyword>
<sequence length="75" mass="7625">MDSDRSAALVVRVWVERGSGDFRARLTGTPTSPGSAAPEEPAVVLASSPDGVVDAVRAWLAEFLGDAPGTIDSGG</sequence>
<protein>
    <submittedName>
        <fullName evidence="1">Uncharacterized protein</fullName>
    </submittedName>
</protein>
<evidence type="ECO:0000313" key="2">
    <source>
        <dbReference type="Proteomes" id="UP000219435"/>
    </source>
</evidence>
<name>A0A285V6F3_9ACTN</name>